<gene>
    <name evidence="2" type="ORF">AVEN_19328_1</name>
</gene>
<evidence type="ECO:0000313" key="2">
    <source>
        <dbReference type="EMBL" id="GBN20546.1"/>
    </source>
</evidence>
<reference evidence="2 3" key="1">
    <citation type="journal article" date="2019" name="Sci. Rep.">
        <title>Orb-weaving spider Araneus ventricosus genome elucidates the spidroin gene catalogue.</title>
        <authorList>
            <person name="Kono N."/>
            <person name="Nakamura H."/>
            <person name="Ohtoshi R."/>
            <person name="Moran D.A.P."/>
            <person name="Shinohara A."/>
            <person name="Yoshida Y."/>
            <person name="Fujiwara M."/>
            <person name="Mori M."/>
            <person name="Tomita M."/>
            <person name="Arakawa K."/>
        </authorList>
    </citation>
    <scope>NUCLEOTIDE SEQUENCE [LARGE SCALE GENOMIC DNA]</scope>
</reference>
<proteinExistence type="predicted"/>
<comment type="caution">
    <text evidence="2">The sequence shown here is derived from an EMBL/GenBank/DDBJ whole genome shotgun (WGS) entry which is preliminary data.</text>
</comment>
<evidence type="ECO:0000313" key="3">
    <source>
        <dbReference type="Proteomes" id="UP000499080"/>
    </source>
</evidence>
<dbReference type="EMBL" id="BGPR01121108">
    <property type="protein sequence ID" value="GBN20546.1"/>
    <property type="molecule type" value="Genomic_DNA"/>
</dbReference>
<evidence type="ECO:0000256" key="1">
    <source>
        <dbReference type="SAM" id="MobiDB-lite"/>
    </source>
</evidence>
<organism evidence="2 3">
    <name type="scientific">Araneus ventricosus</name>
    <name type="common">Orbweaver spider</name>
    <name type="synonym">Epeira ventricosa</name>
    <dbReference type="NCBI Taxonomy" id="182803"/>
    <lineage>
        <taxon>Eukaryota</taxon>
        <taxon>Metazoa</taxon>
        <taxon>Ecdysozoa</taxon>
        <taxon>Arthropoda</taxon>
        <taxon>Chelicerata</taxon>
        <taxon>Arachnida</taxon>
        <taxon>Araneae</taxon>
        <taxon>Araneomorphae</taxon>
        <taxon>Entelegynae</taxon>
        <taxon>Araneoidea</taxon>
        <taxon>Araneidae</taxon>
        <taxon>Araneus</taxon>
    </lineage>
</organism>
<dbReference type="Proteomes" id="UP000499080">
    <property type="component" value="Unassembled WGS sequence"/>
</dbReference>
<accession>A0A4Y2M488</accession>
<sequence>MDSTGPIDKSVVVSYSVPDTPIDIFTQFVAFKRSLASLMVSSIASTDIIKIQRNFEMLVVYLCRIRKNVTVFFQDHRNPHHGSHVSQLPPINQPWRP</sequence>
<name>A0A4Y2M488_ARAVE</name>
<feature type="region of interest" description="Disordered" evidence="1">
    <location>
        <begin position="77"/>
        <end position="97"/>
    </location>
</feature>
<protein>
    <submittedName>
        <fullName evidence="2">Uncharacterized protein</fullName>
    </submittedName>
</protein>
<keyword evidence="3" id="KW-1185">Reference proteome</keyword>
<dbReference type="AlphaFoldDB" id="A0A4Y2M488"/>